<dbReference type="EMBL" id="FP236843">
    <property type="protein sequence ID" value="CAX60717.1"/>
    <property type="molecule type" value="Genomic_DNA"/>
</dbReference>
<keyword evidence="2" id="KW-1185">Reference proteome</keyword>
<dbReference type="Proteomes" id="UP000008793">
    <property type="component" value="Chromosome"/>
</dbReference>
<protein>
    <submittedName>
        <fullName evidence="1">Uncharacterized protein</fullName>
    </submittedName>
</protein>
<dbReference type="AlphaFoldDB" id="D8MV60"/>
<dbReference type="HOGENOM" id="CLU_3289363_0_0_6"/>
<reference evidence="1 2" key="1">
    <citation type="journal article" date="2010" name="BMC Genomics">
        <title>Genome comparison of the epiphytic bacteria Erwinia billingiae and E. tasmaniensis with the pear pathogen E. pyrifoliae.</title>
        <authorList>
            <person name="Kube M."/>
            <person name="Migdoll A.M."/>
            <person name="Gehring I."/>
            <person name="Heitmann K."/>
            <person name="Mayer Y."/>
            <person name="Kuhl H."/>
            <person name="Knaust F."/>
            <person name="Geider K."/>
            <person name="Reinhardt R."/>
        </authorList>
    </citation>
    <scope>NUCLEOTIDE SEQUENCE [LARGE SCALE GENOMIC DNA]</scope>
    <source>
        <strain evidence="1 2">Eb661</strain>
    </source>
</reference>
<name>D8MV60_ERWBE</name>
<evidence type="ECO:0000313" key="1">
    <source>
        <dbReference type="EMBL" id="CAX60717.1"/>
    </source>
</evidence>
<organism evidence="2">
    <name type="scientific">Erwinia billingiae (strain Eb661)</name>
    <dbReference type="NCBI Taxonomy" id="634500"/>
    <lineage>
        <taxon>Bacteria</taxon>
        <taxon>Pseudomonadati</taxon>
        <taxon>Pseudomonadota</taxon>
        <taxon>Gammaproteobacteria</taxon>
        <taxon>Enterobacterales</taxon>
        <taxon>Erwiniaceae</taxon>
        <taxon>Erwinia</taxon>
    </lineage>
</organism>
<dbReference type="KEGG" id="ebi:EbC_31860"/>
<sequence length="40" mass="4602">MKAIILTMSLSREVQSLIKKKMMPLKMIHIAHLNQAIKPD</sequence>
<gene>
    <name evidence="1" type="ordered locus">EbC_31860</name>
</gene>
<accession>D8MV60</accession>
<evidence type="ECO:0000313" key="2">
    <source>
        <dbReference type="Proteomes" id="UP000008793"/>
    </source>
</evidence>
<proteinExistence type="predicted"/>